<feature type="transmembrane region" description="Helical" evidence="4">
    <location>
        <begin position="109"/>
        <end position="129"/>
    </location>
</feature>
<feature type="transmembrane region" description="Helical" evidence="4">
    <location>
        <begin position="12"/>
        <end position="31"/>
    </location>
</feature>
<dbReference type="PANTHER" id="PTHR43547">
    <property type="entry name" value="TWO-COMPONENT HISTIDINE KINASE"/>
    <property type="match status" value="1"/>
</dbReference>
<keyword evidence="6" id="KW-0418">Kinase</keyword>
<dbReference type="EC" id="2.7.13.3" evidence="2"/>
<dbReference type="GO" id="GO:0000155">
    <property type="term" value="F:phosphorelay sensor kinase activity"/>
    <property type="evidence" value="ECO:0007669"/>
    <property type="project" value="InterPro"/>
</dbReference>
<dbReference type="Proteomes" id="UP000321192">
    <property type="component" value="Unassembled WGS sequence"/>
</dbReference>
<dbReference type="AlphaFoldDB" id="A0A5C7STR5"/>
<feature type="transmembrane region" description="Helical" evidence="4">
    <location>
        <begin position="135"/>
        <end position="154"/>
    </location>
</feature>
<feature type="transmembrane region" description="Helical" evidence="4">
    <location>
        <begin position="196"/>
        <end position="216"/>
    </location>
</feature>
<feature type="transmembrane region" description="Helical" evidence="4">
    <location>
        <begin position="38"/>
        <end position="57"/>
    </location>
</feature>
<feature type="transmembrane region" description="Helical" evidence="4">
    <location>
        <begin position="166"/>
        <end position="184"/>
    </location>
</feature>
<feature type="transmembrane region" description="Helical" evidence="4">
    <location>
        <begin position="267"/>
        <end position="288"/>
    </location>
</feature>
<dbReference type="NCBIfam" id="TIGR02916">
    <property type="entry name" value="PEP_his_kin"/>
    <property type="match status" value="1"/>
</dbReference>
<dbReference type="InterPro" id="IPR036097">
    <property type="entry name" value="HisK_dim/P_sf"/>
</dbReference>
<organism evidence="6 7">
    <name type="scientific">Thauera aminoaromatica</name>
    <dbReference type="NCBI Taxonomy" id="164330"/>
    <lineage>
        <taxon>Bacteria</taxon>
        <taxon>Pseudomonadati</taxon>
        <taxon>Pseudomonadota</taxon>
        <taxon>Betaproteobacteria</taxon>
        <taxon>Rhodocyclales</taxon>
        <taxon>Zoogloeaceae</taxon>
        <taxon>Thauera</taxon>
    </lineage>
</organism>
<keyword evidence="4" id="KW-0472">Membrane</keyword>
<reference evidence="6 7" key="1">
    <citation type="submission" date="2018-09" db="EMBL/GenBank/DDBJ databases">
        <title>Metagenome Assembled Genomes from an Advanced Water Purification Facility.</title>
        <authorList>
            <person name="Stamps B.W."/>
            <person name="Spear J.R."/>
        </authorList>
    </citation>
    <scope>NUCLEOTIDE SEQUENCE [LARGE SCALE GENOMIC DNA]</scope>
    <source>
        <strain evidence="6">Bin_27_1</strain>
    </source>
</reference>
<feature type="transmembrane region" description="Helical" evidence="4">
    <location>
        <begin position="414"/>
        <end position="433"/>
    </location>
</feature>
<dbReference type="Pfam" id="PF02518">
    <property type="entry name" value="HATPase_c"/>
    <property type="match status" value="1"/>
</dbReference>
<dbReference type="InterPro" id="IPR005467">
    <property type="entry name" value="His_kinase_dom"/>
</dbReference>
<dbReference type="SMART" id="SM00387">
    <property type="entry name" value="HATPase_c"/>
    <property type="match status" value="1"/>
</dbReference>
<dbReference type="InterPro" id="IPR014265">
    <property type="entry name" value="XrtA/PrsK"/>
</dbReference>
<dbReference type="PANTHER" id="PTHR43547:SF2">
    <property type="entry name" value="HYBRID SIGNAL TRANSDUCTION HISTIDINE KINASE C"/>
    <property type="match status" value="1"/>
</dbReference>
<dbReference type="PRINTS" id="PR00344">
    <property type="entry name" value="BCTRLSENSOR"/>
</dbReference>
<gene>
    <name evidence="6" type="primary">prsK</name>
    <name evidence="6" type="ORF">E6Q80_06745</name>
</gene>
<dbReference type="EMBL" id="SSFD01000095">
    <property type="protein sequence ID" value="TXH87019.1"/>
    <property type="molecule type" value="Genomic_DNA"/>
</dbReference>
<sequence>MEPVFSQVSAWSYAFAATLHALFGIYLGMAWRRGRRGAFLLAVVAASALWAGANWAFSLSGWVWLFQLGNLLDVLRMAAWFGFLIAMLYQSADGHRDDDLPGWPRPGALAVVSCAAVGVACFNIGLPLYGTPLRTWAATSLMSAVFGLVLLELFYRSVPERSRWGVRPLTLALVGLFAFDVYLFSEMLLFSRIHPVIWSVRGFAHTIALPLVAVSASRNPEWTIRVSVSRNVVFHSTALAVSGLFLLLIAGAGYYMRYFGGEWGEALQLALLFGGALFFVVMFFSGAFRARLKVFLAKNFFAYRYDYRTEWLGVTQALSVAGDGLSLGESVIKALADLVESSGGGVWLRDANGGYSQQARLNMPPCGMQEKEGSPFCSYLLENEWIVNFEELRGGYSPARGFQVPAWAQDVDDMWLIVPLISSGVLVGFVVLLTPRAPVDVNWEVLDLLKMAGRQAASYFARMQATEALLEVRKFDAFNRMSAFVVHDLKNLVAQLSLMLRNAERHKDNPEFQADMLDTVRHVEERMRGLMTQLMEKTPINQRKPVALKPLLERIIQSKRLAHPRPVFRGDAPEVAVLAHGERLERILGHIVQNALDATSEHGSVSVALSQERNTACITVQDTGSGMSSAFIREQLFKPFQTTKASGMGIGAYEAQQYVHELGGNIAVHSEVGAGTRFEISLPIAAFAQNAADTAQAD</sequence>
<comment type="caution">
    <text evidence="6">The sequence shown here is derived from an EMBL/GenBank/DDBJ whole genome shotgun (WGS) entry which is preliminary data.</text>
</comment>
<evidence type="ECO:0000313" key="6">
    <source>
        <dbReference type="EMBL" id="TXH87019.1"/>
    </source>
</evidence>
<proteinExistence type="predicted"/>
<comment type="catalytic activity">
    <reaction evidence="1">
        <text>ATP + protein L-histidine = ADP + protein N-phospho-L-histidine.</text>
        <dbReference type="EC" id="2.7.13.3"/>
    </reaction>
</comment>
<feature type="domain" description="Histidine kinase" evidence="5">
    <location>
        <begin position="484"/>
        <end position="686"/>
    </location>
</feature>
<evidence type="ECO:0000256" key="2">
    <source>
        <dbReference type="ARBA" id="ARBA00012438"/>
    </source>
</evidence>
<name>A0A5C7STR5_THASP</name>
<protein>
    <recommendedName>
        <fullName evidence="2">histidine kinase</fullName>
        <ecNumber evidence="2">2.7.13.3</ecNumber>
    </recommendedName>
</protein>
<dbReference type="InterPro" id="IPR004358">
    <property type="entry name" value="Sig_transdc_His_kin-like_C"/>
</dbReference>
<dbReference type="PROSITE" id="PS50109">
    <property type="entry name" value="HIS_KIN"/>
    <property type="match status" value="1"/>
</dbReference>
<dbReference type="SUPFAM" id="SSF47384">
    <property type="entry name" value="Homodimeric domain of signal transducing histidine kinase"/>
    <property type="match status" value="1"/>
</dbReference>
<dbReference type="InterPro" id="IPR003594">
    <property type="entry name" value="HATPase_dom"/>
</dbReference>
<accession>A0A5C7STR5</accession>
<keyword evidence="6" id="KW-0808">Transferase</keyword>
<keyword evidence="4" id="KW-0812">Transmembrane</keyword>
<evidence type="ECO:0000313" key="7">
    <source>
        <dbReference type="Proteomes" id="UP000321192"/>
    </source>
</evidence>
<dbReference type="SUPFAM" id="SSF55874">
    <property type="entry name" value="ATPase domain of HSP90 chaperone/DNA topoisomerase II/histidine kinase"/>
    <property type="match status" value="1"/>
</dbReference>
<dbReference type="RefSeq" id="WP_276657793.1">
    <property type="nucleotide sequence ID" value="NZ_SSFD01000095.1"/>
</dbReference>
<keyword evidence="4" id="KW-1133">Transmembrane helix</keyword>
<dbReference type="InterPro" id="IPR036890">
    <property type="entry name" value="HATPase_C_sf"/>
</dbReference>
<feature type="transmembrane region" description="Helical" evidence="4">
    <location>
        <begin position="237"/>
        <end position="255"/>
    </location>
</feature>
<evidence type="ECO:0000256" key="4">
    <source>
        <dbReference type="SAM" id="Phobius"/>
    </source>
</evidence>
<dbReference type="CDD" id="cd00082">
    <property type="entry name" value="HisKA"/>
    <property type="match status" value="1"/>
</dbReference>
<feature type="transmembrane region" description="Helical" evidence="4">
    <location>
        <begin position="63"/>
        <end position="89"/>
    </location>
</feature>
<dbReference type="SUPFAM" id="SSF55781">
    <property type="entry name" value="GAF domain-like"/>
    <property type="match status" value="1"/>
</dbReference>
<keyword evidence="3" id="KW-0597">Phosphoprotein</keyword>
<evidence type="ECO:0000259" key="5">
    <source>
        <dbReference type="PROSITE" id="PS50109"/>
    </source>
</evidence>
<evidence type="ECO:0000256" key="1">
    <source>
        <dbReference type="ARBA" id="ARBA00000085"/>
    </source>
</evidence>
<evidence type="ECO:0000256" key="3">
    <source>
        <dbReference type="ARBA" id="ARBA00022553"/>
    </source>
</evidence>
<dbReference type="InterPro" id="IPR003661">
    <property type="entry name" value="HisK_dim/P_dom"/>
</dbReference>
<dbReference type="Gene3D" id="3.30.565.10">
    <property type="entry name" value="Histidine kinase-like ATPase, C-terminal domain"/>
    <property type="match status" value="1"/>
</dbReference>